<name>A0ACB9LAH8_BAUVA</name>
<dbReference type="EMBL" id="CM039437">
    <property type="protein sequence ID" value="KAI4306594.1"/>
    <property type="molecule type" value="Genomic_DNA"/>
</dbReference>
<evidence type="ECO:0000313" key="2">
    <source>
        <dbReference type="Proteomes" id="UP000828941"/>
    </source>
</evidence>
<accession>A0ACB9LAH8</accession>
<dbReference type="Proteomes" id="UP000828941">
    <property type="component" value="Chromosome 12"/>
</dbReference>
<proteinExistence type="predicted"/>
<evidence type="ECO:0000313" key="1">
    <source>
        <dbReference type="EMBL" id="KAI4306594.1"/>
    </source>
</evidence>
<protein>
    <submittedName>
        <fullName evidence="1">Uncharacterized protein</fullName>
    </submittedName>
</protein>
<sequence>MALMTAVIGMMGNNKNTKITEAQETPALELKKKNEELEKALSQSKEREEQMKRELQSACERLRVAEEGEERLCSQLGELEAEAVLLARDYHARIVSLMKQLAQAQNLLKASSISISSTS</sequence>
<gene>
    <name evidence="1" type="ORF">L6164_029855</name>
</gene>
<keyword evidence="2" id="KW-1185">Reference proteome</keyword>
<organism evidence="1 2">
    <name type="scientific">Bauhinia variegata</name>
    <name type="common">Purple orchid tree</name>
    <name type="synonym">Phanera variegata</name>
    <dbReference type="NCBI Taxonomy" id="167791"/>
    <lineage>
        <taxon>Eukaryota</taxon>
        <taxon>Viridiplantae</taxon>
        <taxon>Streptophyta</taxon>
        <taxon>Embryophyta</taxon>
        <taxon>Tracheophyta</taxon>
        <taxon>Spermatophyta</taxon>
        <taxon>Magnoliopsida</taxon>
        <taxon>eudicotyledons</taxon>
        <taxon>Gunneridae</taxon>
        <taxon>Pentapetalae</taxon>
        <taxon>rosids</taxon>
        <taxon>fabids</taxon>
        <taxon>Fabales</taxon>
        <taxon>Fabaceae</taxon>
        <taxon>Cercidoideae</taxon>
        <taxon>Cercideae</taxon>
        <taxon>Bauhiniinae</taxon>
        <taxon>Bauhinia</taxon>
    </lineage>
</organism>
<comment type="caution">
    <text evidence="1">The sequence shown here is derived from an EMBL/GenBank/DDBJ whole genome shotgun (WGS) entry which is preliminary data.</text>
</comment>
<reference evidence="1 2" key="1">
    <citation type="journal article" date="2022" name="DNA Res.">
        <title>Chromosomal-level genome assembly of the orchid tree Bauhinia variegata (Leguminosae; Cercidoideae) supports the allotetraploid origin hypothesis of Bauhinia.</title>
        <authorList>
            <person name="Zhong Y."/>
            <person name="Chen Y."/>
            <person name="Zheng D."/>
            <person name="Pang J."/>
            <person name="Liu Y."/>
            <person name="Luo S."/>
            <person name="Meng S."/>
            <person name="Qian L."/>
            <person name="Wei D."/>
            <person name="Dai S."/>
            <person name="Zhou R."/>
        </authorList>
    </citation>
    <scope>NUCLEOTIDE SEQUENCE [LARGE SCALE GENOMIC DNA]</scope>
    <source>
        <strain evidence="1">BV-YZ2020</strain>
    </source>
</reference>